<dbReference type="Pfam" id="PF01370">
    <property type="entry name" value="Epimerase"/>
    <property type="match status" value="1"/>
</dbReference>
<reference evidence="2 3" key="1">
    <citation type="submission" date="2023-06" db="EMBL/GenBank/DDBJ databases">
        <authorList>
            <person name="Oyuntsetseg B."/>
            <person name="Kim S.B."/>
        </authorList>
    </citation>
    <scope>NUCLEOTIDE SEQUENCE [LARGE SCALE GENOMIC DNA]</scope>
    <source>
        <strain evidence="2 3">2-15</strain>
    </source>
</reference>
<dbReference type="InterPro" id="IPR036291">
    <property type="entry name" value="NAD(P)-bd_dom_sf"/>
</dbReference>
<dbReference type="InterPro" id="IPR001509">
    <property type="entry name" value="Epimerase_deHydtase"/>
</dbReference>
<dbReference type="InterPro" id="IPR050177">
    <property type="entry name" value="Lipid_A_modif_metabolic_enz"/>
</dbReference>
<dbReference type="SUPFAM" id="SSF51735">
    <property type="entry name" value="NAD(P)-binding Rossmann-fold domains"/>
    <property type="match status" value="1"/>
</dbReference>
<gene>
    <name evidence="2" type="ORF">QRX50_42485</name>
</gene>
<evidence type="ECO:0000313" key="3">
    <source>
        <dbReference type="Proteomes" id="UP001236014"/>
    </source>
</evidence>
<feature type="domain" description="NAD-dependent epimerase/dehydratase" evidence="1">
    <location>
        <begin position="5"/>
        <end position="226"/>
    </location>
</feature>
<evidence type="ECO:0000313" key="2">
    <source>
        <dbReference type="EMBL" id="WIX77997.1"/>
    </source>
</evidence>
<dbReference type="EMBL" id="CP127294">
    <property type="protein sequence ID" value="WIX77997.1"/>
    <property type="molecule type" value="Genomic_DNA"/>
</dbReference>
<protein>
    <submittedName>
        <fullName evidence="2">NAD(P)-dependent oxidoreductase</fullName>
    </submittedName>
</protein>
<dbReference type="PANTHER" id="PTHR43245">
    <property type="entry name" value="BIFUNCTIONAL POLYMYXIN RESISTANCE PROTEIN ARNA"/>
    <property type="match status" value="1"/>
</dbReference>
<proteinExistence type="predicted"/>
<sequence length="299" mass="31248">MAGTIVTGSAGFLGAHLVRALAARGGPVVAADLAEPPPDVRALWADHVVEFRELDVREPAEVFAEVRPDVVVHAAAVTNGDRRTLDEVNVGGTAAVLAAAAKARVVYVSSASVYADAAVLDEDSPVRTDPGDYPASKLAAERLAADAEAVIARVAACYGPLERDTGTRQVMSLPYTAIRAALAGRAVRVEPEQAGRTFDPTWVEDIAEGIAALATLDPPHRLYNVGSGTAITLAALADAVNSAVGPVEPKEAPFFLSLPQEHRSGVLDVTRLRELSGLAATPLPDALAAYLEWLRDHAC</sequence>
<organism evidence="2 3">
    <name type="scientific">Amycolatopsis carbonis</name>
    <dbReference type="NCBI Taxonomy" id="715471"/>
    <lineage>
        <taxon>Bacteria</taxon>
        <taxon>Bacillati</taxon>
        <taxon>Actinomycetota</taxon>
        <taxon>Actinomycetes</taxon>
        <taxon>Pseudonocardiales</taxon>
        <taxon>Pseudonocardiaceae</taxon>
        <taxon>Amycolatopsis</taxon>
    </lineage>
</organism>
<dbReference type="Proteomes" id="UP001236014">
    <property type="component" value="Chromosome"/>
</dbReference>
<dbReference type="AlphaFoldDB" id="A0A9Y2MWP2"/>
<keyword evidence="3" id="KW-1185">Reference proteome</keyword>
<evidence type="ECO:0000259" key="1">
    <source>
        <dbReference type="Pfam" id="PF01370"/>
    </source>
</evidence>
<dbReference type="Gene3D" id="3.40.50.720">
    <property type="entry name" value="NAD(P)-binding Rossmann-like Domain"/>
    <property type="match status" value="1"/>
</dbReference>
<accession>A0A9Y2MWP2</accession>
<name>A0A9Y2MWP2_9PSEU</name>
<dbReference type="KEGG" id="acab:QRX50_42485"/>
<dbReference type="RefSeq" id="WP_285968731.1">
    <property type="nucleotide sequence ID" value="NZ_CP127294.1"/>
</dbReference>